<proteinExistence type="predicted"/>
<feature type="region of interest" description="Disordered" evidence="1">
    <location>
        <begin position="1"/>
        <end position="23"/>
    </location>
</feature>
<feature type="compositionally biased region" description="Acidic residues" evidence="1">
    <location>
        <begin position="667"/>
        <end position="695"/>
    </location>
</feature>
<dbReference type="SUPFAM" id="SSF82199">
    <property type="entry name" value="SET domain"/>
    <property type="match status" value="2"/>
</dbReference>
<evidence type="ECO:0008006" key="4">
    <source>
        <dbReference type="Google" id="ProtNLM"/>
    </source>
</evidence>
<dbReference type="EMBL" id="JAEHOC010000016">
    <property type="protein sequence ID" value="KAG2434596.1"/>
    <property type="molecule type" value="Genomic_DNA"/>
</dbReference>
<evidence type="ECO:0000256" key="1">
    <source>
        <dbReference type="SAM" id="MobiDB-lite"/>
    </source>
</evidence>
<name>A0A835SZJ3_CHLIN</name>
<dbReference type="Gene3D" id="3.90.1410.10">
    <property type="entry name" value="set domain protein methyltransferase, domain 1"/>
    <property type="match status" value="2"/>
</dbReference>
<organism evidence="2 3">
    <name type="scientific">Chlamydomonas incerta</name>
    <dbReference type="NCBI Taxonomy" id="51695"/>
    <lineage>
        <taxon>Eukaryota</taxon>
        <taxon>Viridiplantae</taxon>
        <taxon>Chlorophyta</taxon>
        <taxon>core chlorophytes</taxon>
        <taxon>Chlorophyceae</taxon>
        <taxon>CS clade</taxon>
        <taxon>Chlamydomonadales</taxon>
        <taxon>Chlamydomonadaceae</taxon>
        <taxon>Chlamydomonas</taxon>
    </lineage>
</organism>
<dbReference type="InterPro" id="IPR050600">
    <property type="entry name" value="SETD3_SETD6_MTase"/>
</dbReference>
<dbReference type="PANTHER" id="PTHR13271:SF145">
    <property type="entry name" value="SET DOMAIN-CONTAINING PROTEIN"/>
    <property type="match status" value="1"/>
</dbReference>
<comment type="caution">
    <text evidence="2">The sequence shown here is derived from an EMBL/GenBank/DDBJ whole genome shotgun (WGS) entry which is preliminary data.</text>
</comment>
<dbReference type="InterPro" id="IPR046341">
    <property type="entry name" value="SET_dom_sf"/>
</dbReference>
<protein>
    <recommendedName>
        <fullName evidence="4">SET domain-containing protein</fullName>
    </recommendedName>
</protein>
<dbReference type="PANTHER" id="PTHR13271">
    <property type="entry name" value="UNCHARACTERIZED PUTATIVE METHYLTRANSFERASE"/>
    <property type="match status" value="1"/>
</dbReference>
<sequence>MPPSKKKDGKGPKAPAADGAAMSGARSSLAEFEDWMTKAGITWDTSVITLRAGDGDAAGRAQPATADAPWAVYAVSDVPAGHVLATLPRGAVLSAASCGLAAVLRAERLGGGLALVAGVMYEAARGPASKWHGYLRSLPRREYLPVFWSRAQLEALGGTDLAGQAEDDRASMAADFAAHVEPLLGRYPGRLGRLAGGWHLEAFMHAASWVASRAFYVDDTHGDALVPLADVFNHKAARVDLGEDSGWSAGFVVAEQEDAKQMQKKMKRAREEAEAAAEEAEEEAEEQGEQEDGGEDEGEEASSEGGEGDDDADEDEDEDEDEEDEDEEGGDEDGDGDKAGKKKRRKPTHAELDQPQPDDGPDAWPPPPPPPSPSSRPAAAAAAAAAAALAAAPSPAEGPAGTAARVAAAQGLGISERVRGRWRLLAERAVGGAGSGGGAGRNLHLDIGICAGERGGVELLDIVAAQPLAAGAEVYNTYGEHGNAELVKKYGFALPCNAFDEVLLDKGALLAAAEALLAAAAGGGKKALRRRTQFLEKFSDLLSDDDEPWLLLPPRHVNTACWAALQVLAATDAQLGGWRSMEDVTAPLKEAHEREQQAAAAAGRGVKRSAAEAEAAEQAAGEGQEEEEAGKQPPSQQQPAAKRVKGADGAAAKATATAGTSGAKGDEQEEDEDEDGGEEEADEKDSDDDDDDDGLPGDVEIPAFTTALQPADSPAAAAAVASGAKGKGKGKGKAAAAALGDKKQGANGKAAAAAAAEAAEAAGGGAEAGALWTEGMRRLLLRAVQERLGAYPTTLQADERELAAAAAGAAAEAAGEVAEATEEQAKEQGKGKGKGKKTEGASSGAHSCTPAEAAAARSCALWLRVGEKRLLGEVAAALRGGAEGAEVAAKGEVKA</sequence>
<feature type="compositionally biased region" description="Low complexity" evidence="1">
    <location>
        <begin position="612"/>
        <end position="622"/>
    </location>
</feature>
<feature type="compositionally biased region" description="Low complexity" evidence="1">
    <location>
        <begin position="12"/>
        <end position="23"/>
    </location>
</feature>
<accession>A0A835SZJ3</accession>
<evidence type="ECO:0000313" key="3">
    <source>
        <dbReference type="Proteomes" id="UP000650467"/>
    </source>
</evidence>
<feature type="compositionally biased region" description="Acidic residues" evidence="1">
    <location>
        <begin position="274"/>
        <end position="335"/>
    </location>
</feature>
<dbReference type="OrthoDB" id="441812at2759"/>
<evidence type="ECO:0000313" key="2">
    <source>
        <dbReference type="EMBL" id="KAG2434596.1"/>
    </source>
</evidence>
<feature type="region of interest" description="Disordered" evidence="1">
    <location>
        <begin position="813"/>
        <end position="849"/>
    </location>
</feature>
<dbReference type="GO" id="GO:0016279">
    <property type="term" value="F:protein-lysine N-methyltransferase activity"/>
    <property type="evidence" value="ECO:0007669"/>
    <property type="project" value="TreeGrafter"/>
</dbReference>
<dbReference type="AlphaFoldDB" id="A0A835SZJ3"/>
<feature type="region of interest" description="Disordered" evidence="1">
    <location>
        <begin position="591"/>
        <end position="757"/>
    </location>
</feature>
<keyword evidence="3" id="KW-1185">Reference proteome</keyword>
<dbReference type="Proteomes" id="UP000650467">
    <property type="component" value="Unassembled WGS sequence"/>
</dbReference>
<feature type="compositionally biased region" description="Pro residues" evidence="1">
    <location>
        <begin position="363"/>
        <end position="374"/>
    </location>
</feature>
<feature type="compositionally biased region" description="Low complexity" evidence="1">
    <location>
        <begin position="733"/>
        <end position="757"/>
    </location>
</feature>
<feature type="region of interest" description="Disordered" evidence="1">
    <location>
        <begin position="263"/>
        <end position="381"/>
    </location>
</feature>
<gene>
    <name evidence="2" type="ORF">HXX76_007491</name>
</gene>
<reference evidence="2" key="1">
    <citation type="journal article" date="2020" name="bioRxiv">
        <title>Comparative genomics of Chlamydomonas.</title>
        <authorList>
            <person name="Craig R.J."/>
            <person name="Hasan A.R."/>
            <person name="Ness R.W."/>
            <person name="Keightley P.D."/>
        </authorList>
    </citation>
    <scope>NUCLEOTIDE SEQUENCE</scope>
    <source>
        <strain evidence="2">SAG 7.73</strain>
    </source>
</reference>
<dbReference type="CDD" id="cd10527">
    <property type="entry name" value="SET_LSMT"/>
    <property type="match status" value="1"/>
</dbReference>
<feature type="compositionally biased region" description="Low complexity" evidence="1">
    <location>
        <begin position="707"/>
        <end position="724"/>
    </location>
</feature>
<feature type="compositionally biased region" description="Low complexity" evidence="1">
    <location>
        <begin position="632"/>
        <end position="663"/>
    </location>
</feature>
<feature type="compositionally biased region" description="Basic and acidic residues" evidence="1">
    <location>
        <begin position="1"/>
        <end position="11"/>
    </location>
</feature>